<sequence length="89" mass="9606">MPGLSGCVSKPPFGSSYRVGGPRIGTSSMKGMVVSGISGWRMWVTSSWKIGTEFVHPMGRVTSRWAPNGVWNVVKSRDDSASPRSSYPT</sequence>
<proteinExistence type="predicted"/>
<dbReference type="EMBL" id="KI925459">
    <property type="protein sequence ID" value="ETW80305.1"/>
    <property type="molecule type" value="Genomic_DNA"/>
</dbReference>
<dbReference type="RefSeq" id="XP_009547071.1">
    <property type="nucleotide sequence ID" value="XM_009548776.1"/>
</dbReference>
<dbReference type="HOGENOM" id="CLU_2498131_0_0_1"/>
<dbReference type="AlphaFoldDB" id="W4K4N3"/>
<evidence type="ECO:0000313" key="3">
    <source>
        <dbReference type="Proteomes" id="UP000030671"/>
    </source>
</evidence>
<evidence type="ECO:0000313" key="2">
    <source>
        <dbReference type="EMBL" id="ETW80305.1"/>
    </source>
</evidence>
<dbReference type="Proteomes" id="UP000030671">
    <property type="component" value="Unassembled WGS sequence"/>
</dbReference>
<protein>
    <submittedName>
        <fullName evidence="2">Uncharacterized protein</fullName>
    </submittedName>
</protein>
<feature type="region of interest" description="Disordered" evidence="1">
    <location>
        <begin position="1"/>
        <end position="25"/>
    </location>
</feature>
<evidence type="ECO:0000256" key="1">
    <source>
        <dbReference type="SAM" id="MobiDB-lite"/>
    </source>
</evidence>
<accession>W4K4N3</accession>
<dbReference type="KEGG" id="hir:HETIRDRAFT_320929"/>
<dbReference type="InParanoid" id="W4K4N3"/>
<organism evidence="2 3">
    <name type="scientific">Heterobasidion irregulare (strain TC 32-1)</name>
    <dbReference type="NCBI Taxonomy" id="747525"/>
    <lineage>
        <taxon>Eukaryota</taxon>
        <taxon>Fungi</taxon>
        <taxon>Dikarya</taxon>
        <taxon>Basidiomycota</taxon>
        <taxon>Agaricomycotina</taxon>
        <taxon>Agaricomycetes</taxon>
        <taxon>Russulales</taxon>
        <taxon>Bondarzewiaceae</taxon>
        <taxon>Heterobasidion</taxon>
        <taxon>Heterobasidion annosum species complex</taxon>
    </lineage>
</organism>
<dbReference type="GeneID" id="20670707"/>
<name>W4K4N3_HETIT</name>
<gene>
    <name evidence="2" type="ORF">HETIRDRAFT_320929</name>
</gene>
<reference evidence="2 3" key="1">
    <citation type="journal article" date="2012" name="New Phytol.">
        <title>Insight into trade-off between wood decay and parasitism from the genome of a fungal forest pathogen.</title>
        <authorList>
            <person name="Olson A."/>
            <person name="Aerts A."/>
            <person name="Asiegbu F."/>
            <person name="Belbahri L."/>
            <person name="Bouzid O."/>
            <person name="Broberg A."/>
            <person name="Canback B."/>
            <person name="Coutinho P.M."/>
            <person name="Cullen D."/>
            <person name="Dalman K."/>
            <person name="Deflorio G."/>
            <person name="van Diepen L.T."/>
            <person name="Dunand C."/>
            <person name="Duplessis S."/>
            <person name="Durling M."/>
            <person name="Gonthier P."/>
            <person name="Grimwood J."/>
            <person name="Fossdal C.G."/>
            <person name="Hansson D."/>
            <person name="Henrissat B."/>
            <person name="Hietala A."/>
            <person name="Himmelstrand K."/>
            <person name="Hoffmeister D."/>
            <person name="Hogberg N."/>
            <person name="James T.Y."/>
            <person name="Karlsson M."/>
            <person name="Kohler A."/>
            <person name="Kues U."/>
            <person name="Lee Y.H."/>
            <person name="Lin Y.C."/>
            <person name="Lind M."/>
            <person name="Lindquist E."/>
            <person name="Lombard V."/>
            <person name="Lucas S."/>
            <person name="Lunden K."/>
            <person name="Morin E."/>
            <person name="Murat C."/>
            <person name="Park J."/>
            <person name="Raffaello T."/>
            <person name="Rouze P."/>
            <person name="Salamov A."/>
            <person name="Schmutz J."/>
            <person name="Solheim H."/>
            <person name="Stahlberg J."/>
            <person name="Velez H."/>
            <person name="de Vries R.P."/>
            <person name="Wiebenga A."/>
            <person name="Woodward S."/>
            <person name="Yakovlev I."/>
            <person name="Garbelotto M."/>
            <person name="Martin F."/>
            <person name="Grigoriev I.V."/>
            <person name="Stenlid J."/>
        </authorList>
    </citation>
    <scope>NUCLEOTIDE SEQUENCE [LARGE SCALE GENOMIC DNA]</scope>
    <source>
        <strain evidence="2 3">TC 32-1</strain>
    </source>
</reference>
<keyword evidence="3" id="KW-1185">Reference proteome</keyword>